<dbReference type="Proteomes" id="UP000292580">
    <property type="component" value="Unassembled WGS sequence"/>
</dbReference>
<dbReference type="InterPro" id="IPR045851">
    <property type="entry name" value="AMP-bd_C_sf"/>
</dbReference>
<dbReference type="InterPro" id="IPR020845">
    <property type="entry name" value="AMP-binding_CS"/>
</dbReference>
<dbReference type="SUPFAM" id="SSF56801">
    <property type="entry name" value="Acetyl-CoA synthetase-like"/>
    <property type="match status" value="1"/>
</dbReference>
<evidence type="ECO:0000313" key="3">
    <source>
        <dbReference type="EMBL" id="TAJ45721.1"/>
    </source>
</evidence>
<dbReference type="Pfam" id="PF13193">
    <property type="entry name" value="AMP-binding_C"/>
    <property type="match status" value="1"/>
</dbReference>
<evidence type="ECO:0000259" key="2">
    <source>
        <dbReference type="Pfam" id="PF13193"/>
    </source>
</evidence>
<evidence type="ECO:0000313" key="4">
    <source>
        <dbReference type="Proteomes" id="UP000292580"/>
    </source>
</evidence>
<dbReference type="InterPro" id="IPR000873">
    <property type="entry name" value="AMP-dep_synth/lig_dom"/>
</dbReference>
<dbReference type="EMBL" id="PGCL01000001">
    <property type="protein sequence ID" value="TAJ45721.1"/>
    <property type="molecule type" value="Genomic_DNA"/>
</dbReference>
<feature type="domain" description="AMP-dependent synthetase/ligase" evidence="1">
    <location>
        <begin position="12"/>
        <end position="372"/>
    </location>
</feature>
<dbReference type="InterPro" id="IPR050237">
    <property type="entry name" value="ATP-dep_AMP-bd_enzyme"/>
</dbReference>
<organism evidence="3 4">
    <name type="scientific">Methanofollis fontis</name>
    <dbReference type="NCBI Taxonomy" id="2052832"/>
    <lineage>
        <taxon>Archaea</taxon>
        <taxon>Methanobacteriati</taxon>
        <taxon>Methanobacteriota</taxon>
        <taxon>Stenosarchaea group</taxon>
        <taxon>Methanomicrobia</taxon>
        <taxon>Methanomicrobiales</taxon>
        <taxon>Methanomicrobiaceae</taxon>
        <taxon>Methanofollis</taxon>
    </lineage>
</organism>
<dbReference type="OrthoDB" id="35688at2157"/>
<dbReference type="RefSeq" id="WP_130646086.1">
    <property type="nucleotide sequence ID" value="NZ_PGCL01000001.1"/>
</dbReference>
<comment type="caution">
    <text evidence="3">The sequence shown here is derived from an EMBL/GenBank/DDBJ whole genome shotgun (WGS) entry which is preliminary data.</text>
</comment>
<evidence type="ECO:0000259" key="1">
    <source>
        <dbReference type="Pfam" id="PF00501"/>
    </source>
</evidence>
<name>A0A483CW15_9EURY</name>
<feature type="domain" description="AMP-binding enzyme C-terminal" evidence="2">
    <location>
        <begin position="423"/>
        <end position="493"/>
    </location>
</feature>
<dbReference type="InterPro" id="IPR025110">
    <property type="entry name" value="AMP-bd_C"/>
</dbReference>
<dbReference type="AlphaFoldDB" id="A0A483CW15"/>
<gene>
    <name evidence="3" type="ORF">CUJ86_03135</name>
</gene>
<dbReference type="Gene3D" id="3.40.50.12780">
    <property type="entry name" value="N-terminal domain of ligase-like"/>
    <property type="match status" value="1"/>
</dbReference>
<sequence length="514" mass="56793">MPNITTFLDVNARYLNGPAFVFGRDGRSLTFPELRDTACRLAGGLEALGVMKGERVCIYLDTSPEYLLSYFAIWRIGAIAVPTSTVWHEDELRYAIQDSGAVAVITDGRGTETVRRIQGECPALAHICVTDGAQEGEVPWEDLYAAEPLEGAVNCAFDDLCQLQYTSGTTGRPKGAMLSHGNWMNALATEREVLDLREGDVYLGIYPMGHVGLSWGLAVLKAGGTFICMDRFDPGEYLRLIEEHRVTVLAAMPPVIHTLIRSKPGTEERLKSVRCVISGGGPLLPVIWEEFDRRFSIPIVNAYGLSETIVVGSATTVVPSHYDLHRGHLSVGAPVGYAEVRVVAEEDPDRELDAGEIGEIALRGPSVAQGYWGMPEATERVFLPEGWFLTGDLGYLDRDGVLFITDRKKDMIIMSGWKIYPTEVENVIIEHPGIADVAIFARPDERRGEVPVAAVVLNPGHQITQADLEAYCRERLASYKVPREMVIVDDLPRVGGWKLLRRTLREHYPEPTTD</sequence>
<dbReference type="Pfam" id="PF00501">
    <property type="entry name" value="AMP-binding"/>
    <property type="match status" value="1"/>
</dbReference>
<dbReference type="Gene3D" id="3.30.300.30">
    <property type="match status" value="1"/>
</dbReference>
<proteinExistence type="predicted"/>
<keyword evidence="4" id="KW-1185">Reference proteome</keyword>
<reference evidence="3 4" key="1">
    <citation type="submission" date="2017-11" db="EMBL/GenBank/DDBJ databases">
        <title>Isolation and Characterization of Methanofollis Species from Methane Seep Offshore SW Taiwan.</title>
        <authorList>
            <person name="Teng N.-H."/>
            <person name="Lai M.-C."/>
            <person name="Chen S.-C."/>
        </authorList>
    </citation>
    <scope>NUCLEOTIDE SEQUENCE [LARGE SCALE GENOMIC DNA]</scope>
    <source>
        <strain evidence="3 4">FWC-SCC2</strain>
    </source>
</reference>
<dbReference type="PANTHER" id="PTHR43767:SF1">
    <property type="entry name" value="NONRIBOSOMAL PEPTIDE SYNTHASE PES1 (EUROFUNG)-RELATED"/>
    <property type="match status" value="1"/>
</dbReference>
<dbReference type="InterPro" id="IPR042099">
    <property type="entry name" value="ANL_N_sf"/>
</dbReference>
<accession>A0A483CW15</accession>
<dbReference type="GO" id="GO:0016878">
    <property type="term" value="F:acid-thiol ligase activity"/>
    <property type="evidence" value="ECO:0007669"/>
    <property type="project" value="UniProtKB-ARBA"/>
</dbReference>
<protein>
    <submittedName>
        <fullName evidence="3">Acyl-CoA synthetase</fullName>
    </submittedName>
</protein>
<dbReference type="PROSITE" id="PS00455">
    <property type="entry name" value="AMP_BINDING"/>
    <property type="match status" value="1"/>
</dbReference>
<dbReference type="PANTHER" id="PTHR43767">
    <property type="entry name" value="LONG-CHAIN-FATTY-ACID--COA LIGASE"/>
    <property type="match status" value="1"/>
</dbReference>